<protein>
    <submittedName>
        <fullName evidence="2">Uncharacterized protein</fullName>
    </submittedName>
</protein>
<accession>A0A7J5BBJ7</accession>
<name>A0A7J5BBJ7_9MICO</name>
<keyword evidence="1" id="KW-0812">Transmembrane</keyword>
<dbReference type="OrthoDB" id="5196884at2"/>
<dbReference type="Proteomes" id="UP000433493">
    <property type="component" value="Unassembled WGS sequence"/>
</dbReference>
<dbReference type="RefSeq" id="WP_158051927.1">
    <property type="nucleotide sequence ID" value="NZ_WBKB01000003.1"/>
</dbReference>
<reference evidence="2 3" key="1">
    <citation type="submission" date="2019-09" db="EMBL/GenBank/DDBJ databases">
        <title>Phylogeny of genus Pseudoclavibacter and closely related genus.</title>
        <authorList>
            <person name="Li Y."/>
        </authorList>
    </citation>
    <scope>NUCLEOTIDE SEQUENCE [LARGE SCALE GENOMIC DNA]</scope>
    <source>
        <strain evidence="2 3">KCTC 13959</strain>
    </source>
</reference>
<evidence type="ECO:0000313" key="2">
    <source>
        <dbReference type="EMBL" id="KAB1643512.1"/>
    </source>
</evidence>
<comment type="caution">
    <text evidence="2">The sequence shown here is derived from an EMBL/GenBank/DDBJ whole genome shotgun (WGS) entry which is preliminary data.</text>
</comment>
<gene>
    <name evidence="2" type="ORF">F8O05_06400</name>
</gene>
<organism evidence="2 3">
    <name type="scientific">Gulosibacter chungangensis</name>
    <dbReference type="NCBI Taxonomy" id="979746"/>
    <lineage>
        <taxon>Bacteria</taxon>
        <taxon>Bacillati</taxon>
        <taxon>Actinomycetota</taxon>
        <taxon>Actinomycetes</taxon>
        <taxon>Micrococcales</taxon>
        <taxon>Microbacteriaceae</taxon>
        <taxon>Gulosibacter</taxon>
    </lineage>
</organism>
<dbReference type="AlphaFoldDB" id="A0A7J5BBJ7"/>
<keyword evidence="3" id="KW-1185">Reference proteome</keyword>
<feature type="transmembrane region" description="Helical" evidence="1">
    <location>
        <begin position="26"/>
        <end position="47"/>
    </location>
</feature>
<keyword evidence="1" id="KW-0472">Membrane</keyword>
<evidence type="ECO:0000313" key="3">
    <source>
        <dbReference type="Proteomes" id="UP000433493"/>
    </source>
</evidence>
<evidence type="ECO:0000256" key="1">
    <source>
        <dbReference type="SAM" id="Phobius"/>
    </source>
</evidence>
<dbReference type="EMBL" id="WBKB01000003">
    <property type="protein sequence ID" value="KAB1643512.1"/>
    <property type="molecule type" value="Genomic_DNA"/>
</dbReference>
<keyword evidence="1" id="KW-1133">Transmembrane helix</keyword>
<proteinExistence type="predicted"/>
<sequence length="66" mass="7546">MRILLNCQDRIARLYERFRKEERGDVPGWVLVALMSAGIVILLWTVAGPLLSQVFEDAINRVTANF</sequence>